<gene>
    <name evidence="1" type="ORF">F2P81_013800</name>
</gene>
<sequence>MNDKWKMLMNQNTSDVYSSFCYPLSLRAAVEHQSSSGVALHKKRKTSGRAGCSSCAALRYCVFKYPFQSVAPVTRKLRALGSSALLGGLLPVLEKKFEEAAAAAASGQTVACVLMVRESSDDTTRACNASTASGCSPAVPLRYIRV</sequence>
<dbReference type="Proteomes" id="UP000438429">
    <property type="component" value="Unassembled WGS sequence"/>
</dbReference>
<dbReference type="EMBL" id="VEVO01000012">
    <property type="protein sequence ID" value="KAF0033734.1"/>
    <property type="molecule type" value="Genomic_DNA"/>
</dbReference>
<evidence type="ECO:0000313" key="2">
    <source>
        <dbReference type="Proteomes" id="UP000438429"/>
    </source>
</evidence>
<proteinExistence type="predicted"/>
<reference evidence="1 2" key="1">
    <citation type="submission" date="2019-06" db="EMBL/GenBank/DDBJ databases">
        <title>Draft genomes of female and male turbot (Scophthalmus maximus).</title>
        <authorList>
            <person name="Xu H."/>
            <person name="Xu X.-W."/>
            <person name="Shao C."/>
            <person name="Chen S."/>
        </authorList>
    </citation>
    <scope>NUCLEOTIDE SEQUENCE [LARGE SCALE GENOMIC DNA]</scope>
    <source>
        <strain evidence="1">Ysfricsl-2016a</strain>
        <tissue evidence="1">Blood</tissue>
    </source>
</reference>
<name>A0A6A4SRR8_SCOMX</name>
<comment type="caution">
    <text evidence="1">The sequence shown here is derived from an EMBL/GenBank/DDBJ whole genome shotgun (WGS) entry which is preliminary data.</text>
</comment>
<accession>A0A6A4SRR8</accession>
<evidence type="ECO:0000313" key="1">
    <source>
        <dbReference type="EMBL" id="KAF0033734.1"/>
    </source>
</evidence>
<protein>
    <submittedName>
        <fullName evidence="1">Uncharacterized protein</fullName>
    </submittedName>
</protein>
<organism evidence="1 2">
    <name type="scientific">Scophthalmus maximus</name>
    <name type="common">Turbot</name>
    <name type="synonym">Psetta maxima</name>
    <dbReference type="NCBI Taxonomy" id="52904"/>
    <lineage>
        <taxon>Eukaryota</taxon>
        <taxon>Metazoa</taxon>
        <taxon>Chordata</taxon>
        <taxon>Craniata</taxon>
        <taxon>Vertebrata</taxon>
        <taxon>Euteleostomi</taxon>
        <taxon>Actinopterygii</taxon>
        <taxon>Neopterygii</taxon>
        <taxon>Teleostei</taxon>
        <taxon>Neoteleostei</taxon>
        <taxon>Acanthomorphata</taxon>
        <taxon>Carangaria</taxon>
        <taxon>Pleuronectiformes</taxon>
        <taxon>Pleuronectoidei</taxon>
        <taxon>Scophthalmidae</taxon>
        <taxon>Scophthalmus</taxon>
    </lineage>
</organism>
<dbReference type="AlphaFoldDB" id="A0A6A4SRR8"/>